<accession>R9NZU8</accession>
<dbReference type="OrthoDB" id="3366627at2759"/>
<feature type="compositionally biased region" description="Low complexity" evidence="1">
    <location>
        <begin position="59"/>
        <end position="71"/>
    </location>
</feature>
<dbReference type="AlphaFoldDB" id="R9NZU8"/>
<evidence type="ECO:0000313" key="3">
    <source>
        <dbReference type="Proteomes" id="UP000014071"/>
    </source>
</evidence>
<reference evidence="3" key="1">
    <citation type="journal article" date="2013" name="Genome Announc.">
        <title>Draft genome sequence of the basidiomycetous yeast-like fungus Pseudozyma hubeiensis SY62, which produces an abundant amount of the biosurfactant mannosylerythritol lipids.</title>
        <authorList>
            <person name="Konishi M."/>
            <person name="Hatada Y."/>
            <person name="Horiuchi J."/>
        </authorList>
    </citation>
    <scope>NUCLEOTIDE SEQUENCE [LARGE SCALE GENOMIC DNA]</scope>
    <source>
        <strain evidence="3">SY62</strain>
    </source>
</reference>
<protein>
    <submittedName>
        <fullName evidence="2">Uncharacterized protein</fullName>
    </submittedName>
</protein>
<feature type="compositionally biased region" description="Low complexity" evidence="1">
    <location>
        <begin position="294"/>
        <end position="314"/>
    </location>
</feature>
<feature type="compositionally biased region" description="Low complexity" evidence="1">
    <location>
        <begin position="328"/>
        <end position="346"/>
    </location>
</feature>
<dbReference type="RefSeq" id="XP_012187854.1">
    <property type="nucleotide sequence ID" value="XM_012332464.1"/>
</dbReference>
<dbReference type="STRING" id="1305764.R9NZU8"/>
<dbReference type="EMBL" id="DF238783">
    <property type="protein sequence ID" value="GAC94267.1"/>
    <property type="molecule type" value="Genomic_DNA"/>
</dbReference>
<dbReference type="eggNOG" id="KOG1216">
    <property type="taxonomic scope" value="Eukaryota"/>
</dbReference>
<feature type="region of interest" description="Disordered" evidence="1">
    <location>
        <begin position="1"/>
        <end position="175"/>
    </location>
</feature>
<feature type="compositionally biased region" description="Low complexity" evidence="1">
    <location>
        <begin position="402"/>
        <end position="415"/>
    </location>
</feature>
<dbReference type="GeneID" id="24107133"/>
<keyword evidence="3" id="KW-1185">Reference proteome</keyword>
<name>R9NZU8_PSEHS</name>
<feature type="compositionally biased region" description="Polar residues" evidence="1">
    <location>
        <begin position="104"/>
        <end position="126"/>
    </location>
</feature>
<gene>
    <name evidence="2" type="ORF">PHSY_001838</name>
</gene>
<feature type="compositionally biased region" description="Polar residues" evidence="1">
    <location>
        <begin position="527"/>
        <end position="557"/>
    </location>
</feature>
<feature type="compositionally biased region" description="Low complexity" evidence="1">
    <location>
        <begin position="429"/>
        <end position="453"/>
    </location>
</feature>
<feature type="region of interest" description="Disordered" evidence="1">
    <location>
        <begin position="274"/>
        <end position="564"/>
    </location>
</feature>
<proteinExistence type="predicted"/>
<dbReference type="HOGENOM" id="CLU_463964_0_0_1"/>
<evidence type="ECO:0000256" key="1">
    <source>
        <dbReference type="SAM" id="MobiDB-lite"/>
    </source>
</evidence>
<sequence>MAIFGLRSRKSTSSTASSYNKHASDSVPPNRTSEAADAIGDTPEFGQISSHRRTGLNASDSSSLLSRNSSSMKKFFGSTRRKGAQSVDGGSPAQAHKNSPESDYFNNANTKRASHTSLNKTTTATSPAPVITPSAIAPSLSSPAGPGGNFAEAVGRDVSGGLAPSPAVPAGPRPSELFAGKGVQWNQIDLTSRDITKPTDAASTTVDMQKFLKERRQWIPTFKDSDTVDETSVELPKSLDQFAFATPAEVSKSSAGLKSLKDLEDTHKRKAALLNEAPLSSSASGTIFEEAGPSSGSRYAADAAATAGSKSPTQALPPAPAQPSRNQSFRTSSFAAATDAASTRKSNSLNRKPPPTLGVNGGGAAPATSSRDIPQRRSSVRKELSELALGDASETPTEAIPSAATVDATASATESPRPANGRVDQIKEQAGASDPQPPAAAAAARPGTAASTRSVAPSMETAGFVTPTGTQSQDGDHAQVIQNTLARPEQPATPTGLAQEFTHDSSSTVIAPTSPPRPPKNGQRPPSRQNSQEPIRSGLAKSSSTTFARPEATQSAGNELVEKAAQAAPALQNILPGTGAATRPDA</sequence>
<evidence type="ECO:0000313" key="2">
    <source>
        <dbReference type="EMBL" id="GAC94267.1"/>
    </source>
</evidence>
<organism evidence="2 3">
    <name type="scientific">Pseudozyma hubeiensis (strain SY62)</name>
    <name type="common">Yeast</name>
    <dbReference type="NCBI Taxonomy" id="1305764"/>
    <lineage>
        <taxon>Eukaryota</taxon>
        <taxon>Fungi</taxon>
        <taxon>Dikarya</taxon>
        <taxon>Basidiomycota</taxon>
        <taxon>Ustilaginomycotina</taxon>
        <taxon>Ustilaginomycetes</taxon>
        <taxon>Ustilaginales</taxon>
        <taxon>Ustilaginaceae</taxon>
        <taxon>Pseudozyma</taxon>
    </lineage>
</organism>
<feature type="compositionally biased region" description="Low complexity" evidence="1">
    <location>
        <begin position="133"/>
        <end position="144"/>
    </location>
</feature>
<dbReference type="Proteomes" id="UP000014071">
    <property type="component" value="Unassembled WGS sequence"/>
</dbReference>